<dbReference type="PANTHER" id="PTHR47959:SF13">
    <property type="entry name" value="ATP-DEPENDENT RNA HELICASE RHLE"/>
    <property type="match status" value="1"/>
</dbReference>
<dbReference type="Gene3D" id="3.40.50.300">
    <property type="entry name" value="P-loop containing nucleotide triphosphate hydrolases"/>
    <property type="match status" value="2"/>
</dbReference>
<dbReference type="InterPro" id="IPR050079">
    <property type="entry name" value="DEAD_box_RNA_helicase"/>
</dbReference>
<evidence type="ECO:0000256" key="5">
    <source>
        <dbReference type="ARBA" id="ARBA00038437"/>
    </source>
</evidence>
<dbReference type="SMART" id="SM00487">
    <property type="entry name" value="DEXDc"/>
    <property type="match status" value="1"/>
</dbReference>
<evidence type="ECO:0000313" key="12">
    <source>
        <dbReference type="Proteomes" id="UP000176300"/>
    </source>
</evidence>
<name>A0A1F6NH24_9BACT</name>
<dbReference type="CDD" id="cd00268">
    <property type="entry name" value="DEADc"/>
    <property type="match status" value="1"/>
</dbReference>
<feature type="compositionally biased region" description="Low complexity" evidence="7">
    <location>
        <begin position="430"/>
        <end position="439"/>
    </location>
</feature>
<feature type="short sequence motif" description="Q motif" evidence="6">
    <location>
        <begin position="9"/>
        <end position="37"/>
    </location>
</feature>
<dbReference type="InterPro" id="IPR014001">
    <property type="entry name" value="Helicase_ATP-bd"/>
</dbReference>
<dbReference type="AlphaFoldDB" id="A0A1F6NH24"/>
<protein>
    <recommendedName>
        <fullName evidence="13">DEAD/DEAH box helicase</fullName>
    </recommendedName>
</protein>
<accession>A0A1F6NH24</accession>
<dbReference type="GO" id="GO:0005829">
    <property type="term" value="C:cytosol"/>
    <property type="evidence" value="ECO:0007669"/>
    <property type="project" value="TreeGrafter"/>
</dbReference>
<reference evidence="11 12" key="1">
    <citation type="journal article" date="2016" name="Nat. Commun.">
        <title>Thousands of microbial genomes shed light on interconnected biogeochemical processes in an aquifer system.</title>
        <authorList>
            <person name="Anantharaman K."/>
            <person name="Brown C.T."/>
            <person name="Hug L.A."/>
            <person name="Sharon I."/>
            <person name="Castelle C.J."/>
            <person name="Probst A.J."/>
            <person name="Thomas B.C."/>
            <person name="Singh A."/>
            <person name="Wilkins M.J."/>
            <person name="Karaoz U."/>
            <person name="Brodie E.L."/>
            <person name="Williams K.H."/>
            <person name="Hubbard S.S."/>
            <person name="Banfield J.F."/>
        </authorList>
    </citation>
    <scope>NUCLEOTIDE SEQUENCE [LARGE SCALE GENOMIC DNA]</scope>
</reference>
<dbReference type="Pfam" id="PF00270">
    <property type="entry name" value="DEAD"/>
    <property type="match status" value="1"/>
</dbReference>
<dbReference type="EMBL" id="MFQS01000019">
    <property type="protein sequence ID" value="OGH83145.1"/>
    <property type="molecule type" value="Genomic_DNA"/>
</dbReference>
<evidence type="ECO:0000256" key="1">
    <source>
        <dbReference type="ARBA" id="ARBA00022741"/>
    </source>
</evidence>
<feature type="region of interest" description="Disordered" evidence="7">
    <location>
        <begin position="379"/>
        <end position="439"/>
    </location>
</feature>
<dbReference type="InterPro" id="IPR044742">
    <property type="entry name" value="DEAD/DEAH_RhlB"/>
</dbReference>
<dbReference type="GO" id="GO:0016787">
    <property type="term" value="F:hydrolase activity"/>
    <property type="evidence" value="ECO:0007669"/>
    <property type="project" value="UniProtKB-KW"/>
</dbReference>
<dbReference type="STRING" id="1798697.A2373_04565"/>
<evidence type="ECO:0000259" key="10">
    <source>
        <dbReference type="PROSITE" id="PS51195"/>
    </source>
</evidence>
<dbReference type="SMART" id="SM00490">
    <property type="entry name" value="HELICc"/>
    <property type="match status" value="1"/>
</dbReference>
<keyword evidence="4" id="KW-0067">ATP-binding</keyword>
<keyword evidence="3" id="KW-0347">Helicase</keyword>
<feature type="compositionally biased region" description="Low complexity" evidence="7">
    <location>
        <begin position="406"/>
        <end position="422"/>
    </location>
</feature>
<dbReference type="PROSITE" id="PS51194">
    <property type="entry name" value="HELICASE_CTER"/>
    <property type="match status" value="1"/>
</dbReference>
<dbReference type="GO" id="GO:0005524">
    <property type="term" value="F:ATP binding"/>
    <property type="evidence" value="ECO:0007669"/>
    <property type="project" value="UniProtKB-KW"/>
</dbReference>
<dbReference type="SUPFAM" id="SSF52540">
    <property type="entry name" value="P-loop containing nucleoside triphosphate hydrolases"/>
    <property type="match status" value="1"/>
</dbReference>
<evidence type="ECO:0000256" key="7">
    <source>
        <dbReference type="SAM" id="MobiDB-lite"/>
    </source>
</evidence>
<dbReference type="InterPro" id="IPR027417">
    <property type="entry name" value="P-loop_NTPase"/>
</dbReference>
<feature type="domain" description="Helicase C-terminal" evidence="9">
    <location>
        <begin position="219"/>
        <end position="384"/>
    </location>
</feature>
<evidence type="ECO:0000256" key="3">
    <source>
        <dbReference type="ARBA" id="ARBA00022806"/>
    </source>
</evidence>
<feature type="domain" description="DEAD-box RNA helicase Q" evidence="10">
    <location>
        <begin position="9"/>
        <end position="37"/>
    </location>
</feature>
<dbReference type="InterPro" id="IPR001650">
    <property type="entry name" value="Helicase_C-like"/>
</dbReference>
<keyword evidence="1" id="KW-0547">Nucleotide-binding</keyword>
<keyword evidence="2" id="KW-0378">Hydrolase</keyword>
<evidence type="ECO:0000256" key="2">
    <source>
        <dbReference type="ARBA" id="ARBA00022801"/>
    </source>
</evidence>
<evidence type="ECO:0000259" key="9">
    <source>
        <dbReference type="PROSITE" id="PS51194"/>
    </source>
</evidence>
<evidence type="ECO:0000313" key="11">
    <source>
        <dbReference type="EMBL" id="OGH83145.1"/>
    </source>
</evidence>
<dbReference type="InterPro" id="IPR011545">
    <property type="entry name" value="DEAD/DEAH_box_helicase_dom"/>
</dbReference>
<evidence type="ECO:0000256" key="4">
    <source>
        <dbReference type="ARBA" id="ARBA00022840"/>
    </source>
</evidence>
<dbReference type="PROSITE" id="PS51192">
    <property type="entry name" value="HELICASE_ATP_BIND_1"/>
    <property type="match status" value="1"/>
</dbReference>
<sequence>MTQTEQTQGSFNGLGIANNLLAILAQKGFHTPTPIQHQVIPEALNGKDVVGIAQTGTGKTLAFGIPMIQRLSRNKGQGLILAPTRELALQIEQSLKQIGTPLGLRCVAVIGGTSQSKQVSGLRNNPHIVIATPGRLVDLMNQGIYKLKFVNTVVLDEGDRMLDMGFLPPIRRILGEIPKGRQTMLFSATMPKTISALASEFMQLPIRIEIAPQGTSSENTEQEIFIVKKNDKMRLLDSVLQQNRNGLVLIFSRTKYGAKRIARDVRNMGHSSTEIHSNRSQSQRKIALDGFKNGKFRIMVATDIASRGIDVKNISLVINFDLPETSEDYVHRIGRTGRAGQRGKAISFVTPPERSDIRNIEKLIRKSLPVLALPTLPPEREKVHQEMPEEIQNQRSYGGRSQKNWSRGGNRQRQSGGQNRGRSSQRRGNRNNSQRRFSR</sequence>
<dbReference type="Proteomes" id="UP000176300">
    <property type="component" value="Unassembled WGS sequence"/>
</dbReference>
<dbReference type="InterPro" id="IPR014014">
    <property type="entry name" value="RNA_helicase_DEAD_Q_motif"/>
</dbReference>
<feature type="domain" description="Helicase ATP-binding" evidence="8">
    <location>
        <begin position="40"/>
        <end position="208"/>
    </location>
</feature>
<dbReference type="GO" id="GO:0003676">
    <property type="term" value="F:nucleic acid binding"/>
    <property type="evidence" value="ECO:0007669"/>
    <property type="project" value="InterPro"/>
</dbReference>
<gene>
    <name evidence="11" type="ORF">A2373_04565</name>
</gene>
<feature type="compositionally biased region" description="Polar residues" evidence="7">
    <location>
        <begin position="391"/>
        <end position="405"/>
    </location>
</feature>
<proteinExistence type="inferred from homology"/>
<comment type="caution">
    <text evidence="11">The sequence shown here is derived from an EMBL/GenBank/DDBJ whole genome shotgun (WGS) entry which is preliminary data.</text>
</comment>
<dbReference type="CDD" id="cd18787">
    <property type="entry name" value="SF2_C_DEAD"/>
    <property type="match status" value="1"/>
</dbReference>
<evidence type="ECO:0008006" key="13">
    <source>
        <dbReference type="Google" id="ProtNLM"/>
    </source>
</evidence>
<evidence type="ECO:0000256" key="6">
    <source>
        <dbReference type="PROSITE-ProRule" id="PRU00552"/>
    </source>
</evidence>
<comment type="similarity">
    <text evidence="5">Belongs to the DEAD box helicase family.</text>
</comment>
<dbReference type="GO" id="GO:0003724">
    <property type="term" value="F:RNA helicase activity"/>
    <property type="evidence" value="ECO:0007669"/>
    <property type="project" value="InterPro"/>
</dbReference>
<dbReference type="PROSITE" id="PS51195">
    <property type="entry name" value="Q_MOTIF"/>
    <property type="match status" value="1"/>
</dbReference>
<dbReference type="Pfam" id="PF00271">
    <property type="entry name" value="Helicase_C"/>
    <property type="match status" value="1"/>
</dbReference>
<evidence type="ECO:0000259" key="8">
    <source>
        <dbReference type="PROSITE" id="PS51192"/>
    </source>
</evidence>
<dbReference type="PANTHER" id="PTHR47959">
    <property type="entry name" value="ATP-DEPENDENT RNA HELICASE RHLE-RELATED"/>
    <property type="match status" value="1"/>
</dbReference>
<organism evidence="11 12">
    <name type="scientific">Candidatus Magasanikbacteria bacterium RIFOXYB1_FULL_40_15</name>
    <dbReference type="NCBI Taxonomy" id="1798697"/>
    <lineage>
        <taxon>Bacteria</taxon>
        <taxon>Candidatus Magasanikiibacteriota</taxon>
    </lineage>
</organism>